<comment type="caution">
    <text evidence="6">The sequence shown here is derived from an EMBL/GenBank/DDBJ whole genome shotgun (WGS) entry which is preliminary data.</text>
</comment>
<dbReference type="Proteomes" id="UP000178964">
    <property type="component" value="Unassembled WGS sequence"/>
</dbReference>
<comment type="similarity">
    <text evidence="1">Belongs to the glycosyltransferase group 1 family. Glycosyltransferase 4 subfamily.</text>
</comment>
<evidence type="ECO:0000256" key="2">
    <source>
        <dbReference type="ARBA" id="ARBA00022676"/>
    </source>
</evidence>
<reference evidence="6 7" key="1">
    <citation type="journal article" date="2016" name="Nat. Commun.">
        <title>Thousands of microbial genomes shed light on interconnected biogeochemical processes in an aquifer system.</title>
        <authorList>
            <person name="Anantharaman K."/>
            <person name="Brown C.T."/>
            <person name="Hug L.A."/>
            <person name="Sharon I."/>
            <person name="Castelle C.J."/>
            <person name="Probst A.J."/>
            <person name="Thomas B.C."/>
            <person name="Singh A."/>
            <person name="Wilkins M.J."/>
            <person name="Karaoz U."/>
            <person name="Brodie E.L."/>
            <person name="Williams K.H."/>
            <person name="Hubbard S.S."/>
            <person name="Banfield J.F."/>
        </authorList>
    </citation>
    <scope>NUCLEOTIDE SEQUENCE [LARGE SCALE GENOMIC DNA]</scope>
</reference>
<evidence type="ECO:0008006" key="8">
    <source>
        <dbReference type="Google" id="ProtNLM"/>
    </source>
</evidence>
<evidence type="ECO:0000256" key="3">
    <source>
        <dbReference type="ARBA" id="ARBA00022679"/>
    </source>
</evidence>
<sequence length="395" mass="44465">MHRIAHIKTTYLELSETFIYQFLTSFKNTENFVIAEQLKNLDVFPFKNKVLLDPYTRKDFVNSAISRLLSPRHKGFERRIELAIDKVKPDLLHAHFGPVGVYTLPIAKRHHLPLIISFYGYDTSYAGVLRTIPTPRKLLPFGLNNYWKKAYSELFKEVSAIVTFGEVMRETLIDLGAPADIVFDIHSGINLNQRKFSPRLIDKDKPIEILMVNRLVDKKGTEIALRAVSTLCTQYPNISLKIVGGGPLEVHLKDTAADLGIEDHVEFLGFKKYPEVIEMMKTAHVFLSPSIKVQDDEEGGINTTVIDALSLGLPTIATTESGSQLILDHSTGLMAEIGSSEDLAEKIKYLIENPASAQQMAIEGRALIERDFDQEKQTEKLEDLYDHILTPPSSS</sequence>
<evidence type="ECO:0000256" key="1">
    <source>
        <dbReference type="ARBA" id="ARBA00009481"/>
    </source>
</evidence>
<dbReference type="GO" id="GO:0016757">
    <property type="term" value="F:glycosyltransferase activity"/>
    <property type="evidence" value="ECO:0007669"/>
    <property type="project" value="UniProtKB-KW"/>
</dbReference>
<dbReference type="SUPFAM" id="SSF53756">
    <property type="entry name" value="UDP-Glycosyltransferase/glycogen phosphorylase"/>
    <property type="match status" value="1"/>
</dbReference>
<dbReference type="InterPro" id="IPR001296">
    <property type="entry name" value="Glyco_trans_1"/>
</dbReference>
<dbReference type="Pfam" id="PF00534">
    <property type="entry name" value="Glycos_transf_1"/>
    <property type="match status" value="1"/>
</dbReference>
<dbReference type="PANTHER" id="PTHR12526">
    <property type="entry name" value="GLYCOSYLTRANSFERASE"/>
    <property type="match status" value="1"/>
</dbReference>
<protein>
    <recommendedName>
        <fullName evidence="8">Glycosyltransferase subfamily 4-like N-terminal domain-containing protein</fullName>
    </recommendedName>
</protein>
<accession>A0A1F4VRJ6</accession>
<dbReference type="AlphaFoldDB" id="A0A1F4VRJ6"/>
<evidence type="ECO:0000313" key="7">
    <source>
        <dbReference type="Proteomes" id="UP000178964"/>
    </source>
</evidence>
<dbReference type="Gene3D" id="3.40.50.2000">
    <property type="entry name" value="Glycogen Phosphorylase B"/>
    <property type="match status" value="2"/>
</dbReference>
<feature type="domain" description="Glycosyl transferase family 1" evidence="4">
    <location>
        <begin position="199"/>
        <end position="365"/>
    </location>
</feature>
<evidence type="ECO:0000259" key="4">
    <source>
        <dbReference type="Pfam" id="PF00534"/>
    </source>
</evidence>
<dbReference type="Pfam" id="PF13439">
    <property type="entry name" value="Glyco_transf_4"/>
    <property type="match status" value="1"/>
</dbReference>
<evidence type="ECO:0000259" key="5">
    <source>
        <dbReference type="Pfam" id="PF13439"/>
    </source>
</evidence>
<keyword evidence="3" id="KW-0808">Transferase</keyword>
<gene>
    <name evidence="6" type="ORF">A3A70_03125</name>
</gene>
<dbReference type="STRING" id="1802627.A3A70_03125"/>
<dbReference type="InterPro" id="IPR028098">
    <property type="entry name" value="Glyco_trans_4-like_N"/>
</dbReference>
<dbReference type="PANTHER" id="PTHR12526:SF640">
    <property type="entry name" value="COLANIC ACID BIOSYNTHESIS GLYCOSYLTRANSFERASE WCAL-RELATED"/>
    <property type="match status" value="1"/>
</dbReference>
<keyword evidence="2" id="KW-0328">Glycosyltransferase</keyword>
<organism evidence="6 7">
    <name type="scientific">candidate division WWE3 bacterium RIFCSPLOWO2_01_FULL_42_11</name>
    <dbReference type="NCBI Taxonomy" id="1802627"/>
    <lineage>
        <taxon>Bacteria</taxon>
        <taxon>Katanobacteria</taxon>
    </lineage>
</organism>
<dbReference type="EMBL" id="MEVK01000007">
    <property type="protein sequence ID" value="OGC59821.1"/>
    <property type="molecule type" value="Genomic_DNA"/>
</dbReference>
<proteinExistence type="inferred from homology"/>
<feature type="domain" description="Glycosyltransferase subfamily 4-like N-terminal" evidence="5">
    <location>
        <begin position="69"/>
        <end position="192"/>
    </location>
</feature>
<name>A0A1F4VRJ6_UNCKA</name>
<evidence type="ECO:0000313" key="6">
    <source>
        <dbReference type="EMBL" id="OGC59821.1"/>
    </source>
</evidence>